<dbReference type="Gene3D" id="3.30.70.270">
    <property type="match status" value="2"/>
</dbReference>
<dbReference type="PROSITE" id="PS50878">
    <property type="entry name" value="RT_POL"/>
    <property type="match status" value="1"/>
</dbReference>
<reference evidence="2" key="1">
    <citation type="submission" date="2020-04" db="EMBL/GenBank/DDBJ databases">
        <authorList>
            <person name="Alioto T."/>
            <person name="Alioto T."/>
            <person name="Gomez Garrido J."/>
        </authorList>
    </citation>
    <scope>NUCLEOTIDE SEQUENCE</scope>
    <source>
        <strain evidence="2">A484AB</strain>
    </source>
</reference>
<proteinExistence type="predicted"/>
<evidence type="ECO:0000256" key="1">
    <source>
        <dbReference type="ARBA" id="ARBA00023268"/>
    </source>
</evidence>
<dbReference type="CDD" id="cd01647">
    <property type="entry name" value="RT_LTR"/>
    <property type="match status" value="1"/>
</dbReference>
<protein>
    <submittedName>
        <fullName evidence="2">Uncharacterized protein</fullName>
    </submittedName>
</protein>
<dbReference type="GO" id="GO:0003824">
    <property type="term" value="F:catalytic activity"/>
    <property type="evidence" value="ECO:0007669"/>
    <property type="project" value="UniProtKB-KW"/>
</dbReference>
<accession>A0A6S7LSI3</accession>
<organism evidence="2 3">
    <name type="scientific">Paramuricea clavata</name>
    <name type="common">Red gorgonian</name>
    <name type="synonym">Violescent sea-whip</name>
    <dbReference type="NCBI Taxonomy" id="317549"/>
    <lineage>
        <taxon>Eukaryota</taxon>
        <taxon>Metazoa</taxon>
        <taxon>Cnidaria</taxon>
        <taxon>Anthozoa</taxon>
        <taxon>Octocorallia</taxon>
        <taxon>Malacalcyonacea</taxon>
        <taxon>Plexauridae</taxon>
        <taxon>Paramuricea</taxon>
    </lineage>
</organism>
<dbReference type="Gene3D" id="3.10.10.10">
    <property type="entry name" value="HIV Type 1 Reverse Transcriptase, subunit A, domain 1"/>
    <property type="match status" value="1"/>
</dbReference>
<comment type="caution">
    <text evidence="2">The sequence shown here is derived from an EMBL/GenBank/DDBJ whole genome shotgun (WGS) entry which is preliminary data.</text>
</comment>
<dbReference type="EMBL" id="CACRXK020031449">
    <property type="protein sequence ID" value="CAB4043072.1"/>
    <property type="molecule type" value="Genomic_DNA"/>
</dbReference>
<dbReference type="PANTHER" id="PTHR37984:SF5">
    <property type="entry name" value="PROTEIN NYNRIN-LIKE"/>
    <property type="match status" value="1"/>
</dbReference>
<keyword evidence="3" id="KW-1185">Reference proteome</keyword>
<dbReference type="SUPFAM" id="SSF56672">
    <property type="entry name" value="DNA/RNA polymerases"/>
    <property type="match status" value="1"/>
</dbReference>
<sequence length="361" mass="41257">MVKTGVLEEVTGPIEWASPIHVAPKRDPDGNLTDFRLCGDFRRLNSITDLDRYPLPSINDVNANMLGAEIFSKIDLKTAFHQVEVWKQHRKKTAINTPYGVFQFRRMPFGLKNAAQLFQRNVHLIFKDFTFLFIYMDDLVIFSKSLEEHLGHLQIVLSKLEENCLRVNPAKCELCKLDIKYLGHKISAEGISITDDRVEAIRNFSRPSSKKDLERFLGVFAFIHRFVPNASGLSAELHQLRTKNLAGKFKWDESSEKAFIAIKNAISVTTTLSHPSNTAKTELWTDASEKAVGAVLVQWQRETWRPLAFWSKALNRAQRAYSAFDKELLALSAAVKHFRFFLESWPVALRTDHKPLISALE</sequence>
<evidence type="ECO:0000313" key="2">
    <source>
        <dbReference type="EMBL" id="CAB4043072.1"/>
    </source>
</evidence>
<dbReference type="OrthoDB" id="116078at2759"/>
<name>A0A6S7LSI3_PARCT</name>
<dbReference type="PANTHER" id="PTHR37984">
    <property type="entry name" value="PROTEIN CBG26694"/>
    <property type="match status" value="1"/>
</dbReference>
<dbReference type="Pfam" id="PF17919">
    <property type="entry name" value="RT_RNaseH_2"/>
    <property type="match status" value="1"/>
</dbReference>
<dbReference type="InterPro" id="IPR043128">
    <property type="entry name" value="Rev_trsase/Diguanyl_cyclase"/>
</dbReference>
<dbReference type="InterPro" id="IPR041577">
    <property type="entry name" value="RT_RNaseH_2"/>
</dbReference>
<evidence type="ECO:0000313" key="3">
    <source>
        <dbReference type="Proteomes" id="UP001152795"/>
    </source>
</evidence>
<dbReference type="InterPro" id="IPR000477">
    <property type="entry name" value="RT_dom"/>
</dbReference>
<dbReference type="Pfam" id="PF00078">
    <property type="entry name" value="RVT_1"/>
    <property type="match status" value="1"/>
</dbReference>
<dbReference type="InterPro" id="IPR043502">
    <property type="entry name" value="DNA/RNA_pol_sf"/>
</dbReference>
<dbReference type="AlphaFoldDB" id="A0A6S7LSI3"/>
<keyword evidence="1" id="KW-0511">Multifunctional enzyme</keyword>
<gene>
    <name evidence="2" type="ORF">PACLA_8A020447</name>
</gene>
<dbReference type="InterPro" id="IPR050951">
    <property type="entry name" value="Retrovirus_Pol_polyprotein"/>
</dbReference>
<dbReference type="Proteomes" id="UP001152795">
    <property type="component" value="Unassembled WGS sequence"/>
</dbReference>